<dbReference type="Gene3D" id="2.120.10.90">
    <property type="entry name" value="DNA gyrase/topoisomerase IV, subunit A, C-terminal"/>
    <property type="match status" value="1"/>
</dbReference>
<evidence type="ECO:0000256" key="4">
    <source>
        <dbReference type="ARBA" id="ARBA00023125"/>
    </source>
</evidence>
<evidence type="ECO:0000256" key="1">
    <source>
        <dbReference type="ARBA" id="ARBA00000185"/>
    </source>
</evidence>
<dbReference type="NCBIfam" id="NF004044">
    <property type="entry name" value="PRK05561.1"/>
    <property type="match status" value="1"/>
</dbReference>
<dbReference type="InterPro" id="IPR035516">
    <property type="entry name" value="Gyrase/topoIV_suA_C"/>
</dbReference>
<protein>
    <recommendedName>
        <fullName evidence="7">DNA topoisomerase 4 subunit A</fullName>
        <ecNumber evidence="7">5.6.2.2</ecNumber>
    </recommendedName>
    <alternativeName>
        <fullName evidence="7">Topoisomerase IV subunit A</fullName>
    </alternativeName>
</protein>
<feature type="domain" description="Topo IIA-type catalytic" evidence="9">
    <location>
        <begin position="36"/>
        <end position="500"/>
    </location>
</feature>
<keyword evidence="11" id="KW-1185">Reference proteome</keyword>
<keyword evidence="3 7" id="KW-0799">Topoisomerase</keyword>
<dbReference type="InterPro" id="IPR013758">
    <property type="entry name" value="Topo_IIA_A/C_ab"/>
</dbReference>
<keyword evidence="5 7" id="KW-0472">Membrane</keyword>
<dbReference type="PANTHER" id="PTHR43493">
    <property type="entry name" value="DNA GYRASE/TOPOISOMERASE SUBUNIT A"/>
    <property type="match status" value="1"/>
</dbReference>
<dbReference type="Pfam" id="PF03989">
    <property type="entry name" value="DNA_gyraseA_C"/>
    <property type="match status" value="3"/>
</dbReference>
<dbReference type="SMART" id="SM00434">
    <property type="entry name" value="TOP4c"/>
    <property type="match status" value="1"/>
</dbReference>
<sequence>MTTQDPAMDIQDKPLAEALGERYLSYALSTIMARSLPDVRDGLKPVHRRLLFAMSQLRLEPNTPPKKCARVVGDVIGKFHPHGDVAVYEALVRLAQDFAVRYPLIDGQGNFGNIDGDNAAAMRYTEARLTDVAKALLEGIDEDAVDFRATYDGDGEEPAVLPASFPNLLANGASGIAVGMATSIPPHNVGEICDALKHLIKHRDASIETLAGLLPGPDFPTGGVLVEPRANVLEAYRTGRGGFRLRARWTQEKLPNGTWQIIVTEMPYQVQKARLVEKIAELLAARKLVLLEDIRDESAEDVRLVLVPKSRNVDPDVLMASLFLATDLEVRFPLNMNVLGADNVPRVMDLREVLQAFLDHRHQVLVRRSNNRMRQIDHRLEVLGGYLIAYLNLDEVIRIIREEDEPKQELMRRFELTEVQANAILDMRLRNLRKLEEFEIRKEFDALMAEKAELTELLGDEGRRWKRIGEEITAIKRRFGSGELGKRRTDIADAPTVIDIPLEATVEREPLTVFCSKKGWIRAVRGHMTDVERADVKYKEGDEAAFFVHAETTDKILLFAGNGKFYTLAADKLPRGRGFGEPLRLMVDLPNDAEIVTMFRHEPGRRRIVAADDGRGFQVDESEVIAQTRTGKQVLNLDDGHAARICVPVEGDHVAVVGNNRRLSVFPLDQLPVLGRGKGLQLQKYKDASLSDVKVFVLADGLTWLSGTRTYRVTDLTGWLGNRGEAGKMPPNGFPKDNRFG</sequence>
<dbReference type="NCBIfam" id="TIGR01062">
    <property type="entry name" value="parC_Gneg"/>
    <property type="match status" value="1"/>
</dbReference>
<dbReference type="InterPro" id="IPR005742">
    <property type="entry name" value="TopoIV_A_Gneg"/>
</dbReference>
<feature type="active site" description="O-(5'-phospho-DNA)-tyrosine intermediate" evidence="7 8">
    <location>
        <position position="124"/>
    </location>
</feature>
<dbReference type="Gene3D" id="3.90.199.10">
    <property type="entry name" value="Topoisomerase II, domain 5"/>
    <property type="match status" value="1"/>
</dbReference>
<evidence type="ECO:0000259" key="9">
    <source>
        <dbReference type="PROSITE" id="PS52040"/>
    </source>
</evidence>
<keyword evidence="6 7" id="KW-0413">Isomerase</keyword>
<evidence type="ECO:0000256" key="2">
    <source>
        <dbReference type="ARBA" id="ARBA00022475"/>
    </source>
</evidence>
<dbReference type="SUPFAM" id="SSF101904">
    <property type="entry name" value="GyrA/ParC C-terminal domain-like"/>
    <property type="match status" value="1"/>
</dbReference>
<dbReference type="InterPro" id="IPR013760">
    <property type="entry name" value="Topo_IIA-like_dom_sf"/>
</dbReference>
<gene>
    <name evidence="7 10" type="primary">parC</name>
    <name evidence="10" type="ORF">HND93_07375</name>
</gene>
<evidence type="ECO:0000256" key="7">
    <source>
        <dbReference type="HAMAP-Rule" id="MF_00936"/>
    </source>
</evidence>
<comment type="function">
    <text evidence="7">Topoisomerase IV is essential for chromosome segregation. It relaxes supercoiled DNA. Performs the decatenation events required during the replication of a circular DNA molecule.</text>
</comment>
<comment type="subcellular location">
    <subcellularLocation>
        <location evidence="7">Cell membrane</location>
        <topology evidence="7">Peripheral membrane protein</topology>
    </subcellularLocation>
</comment>
<dbReference type="Pfam" id="PF00521">
    <property type="entry name" value="DNA_topoisoIV"/>
    <property type="match status" value="1"/>
</dbReference>
<comment type="caution">
    <text evidence="10">The sequence shown here is derived from an EMBL/GenBank/DDBJ whole genome shotgun (WGS) entry which is preliminary data.</text>
</comment>
<proteinExistence type="inferred from homology"/>
<keyword evidence="4 7" id="KW-0238">DNA-binding</keyword>
<dbReference type="InterPro" id="IPR050220">
    <property type="entry name" value="Type_II_DNA_Topoisomerases"/>
</dbReference>
<dbReference type="PANTHER" id="PTHR43493:SF1">
    <property type="entry name" value="DNA TOPOISOMERASE 4 SUBUNIT A"/>
    <property type="match status" value="1"/>
</dbReference>
<keyword evidence="2 7" id="KW-1003">Cell membrane</keyword>
<dbReference type="SUPFAM" id="SSF56719">
    <property type="entry name" value="Type II DNA topoisomerase"/>
    <property type="match status" value="1"/>
</dbReference>
<comment type="catalytic activity">
    <reaction evidence="1 7 8">
        <text>ATP-dependent breakage, passage and rejoining of double-stranded DNA.</text>
        <dbReference type="EC" id="5.6.2.2"/>
    </reaction>
</comment>
<evidence type="ECO:0000313" key="11">
    <source>
        <dbReference type="Proteomes" id="UP000584642"/>
    </source>
</evidence>
<evidence type="ECO:0000313" key="10">
    <source>
        <dbReference type="EMBL" id="NYZ19527.1"/>
    </source>
</evidence>
<evidence type="ECO:0000256" key="8">
    <source>
        <dbReference type="PROSITE-ProRule" id="PRU01384"/>
    </source>
</evidence>
<feature type="site" description="Interaction with DNA" evidence="7">
    <location>
        <position position="82"/>
    </location>
</feature>
<dbReference type="PROSITE" id="PS52040">
    <property type="entry name" value="TOPO_IIA"/>
    <property type="match status" value="1"/>
</dbReference>
<evidence type="ECO:0000256" key="3">
    <source>
        <dbReference type="ARBA" id="ARBA00023029"/>
    </source>
</evidence>
<feature type="site" description="Interaction with DNA" evidence="7">
    <location>
        <position position="44"/>
    </location>
</feature>
<comment type="similarity">
    <text evidence="7">Belongs to the type II topoisomerase GyrA/ParC subunit family. ParC type 1 subfamily.</text>
</comment>
<evidence type="ECO:0000256" key="6">
    <source>
        <dbReference type="ARBA" id="ARBA00023235"/>
    </source>
</evidence>
<dbReference type="Gene3D" id="1.10.268.10">
    <property type="entry name" value="Topoisomerase, domain 3"/>
    <property type="match status" value="1"/>
</dbReference>
<dbReference type="RefSeq" id="WP_180281265.1">
    <property type="nucleotide sequence ID" value="NZ_JABFDB010000002.1"/>
</dbReference>
<dbReference type="Proteomes" id="UP000584642">
    <property type="component" value="Unassembled WGS sequence"/>
</dbReference>
<dbReference type="InterPro" id="IPR002205">
    <property type="entry name" value="Topo_IIA_dom_A"/>
</dbReference>
<reference evidence="10 11" key="1">
    <citation type="submission" date="2020-05" db="EMBL/GenBank/DDBJ databases">
        <title>Azospirillum oleiclasticum sp. nov, a nitrogen-fixing and heavy crude oil-emulsifying bacterium isolated from the crude oil of Yumen Oilfield.</title>
        <authorList>
            <person name="Wu D."/>
            <person name="Cai M."/>
            <person name="Zhang X."/>
        </authorList>
    </citation>
    <scope>NUCLEOTIDE SEQUENCE [LARGE SCALE GENOMIC DNA]</scope>
    <source>
        <strain evidence="10 11">ROY-1-1-2</strain>
    </source>
</reference>
<dbReference type="CDD" id="cd00187">
    <property type="entry name" value="TOP4c"/>
    <property type="match status" value="1"/>
</dbReference>
<dbReference type="Gene3D" id="3.30.1360.40">
    <property type="match status" value="1"/>
</dbReference>
<name>A0ABX2T642_9PROT</name>
<dbReference type="InterPro" id="IPR013757">
    <property type="entry name" value="Topo_IIA_A_a_sf"/>
</dbReference>
<comment type="subunit">
    <text evidence="7">Heterotetramer composed of ParC and ParE.</text>
</comment>
<dbReference type="EC" id="5.6.2.2" evidence="7"/>
<feature type="site" description="Interaction with DNA" evidence="7">
    <location>
        <position position="80"/>
    </location>
</feature>
<dbReference type="EMBL" id="JABFDB010000002">
    <property type="protein sequence ID" value="NYZ19527.1"/>
    <property type="molecule type" value="Genomic_DNA"/>
</dbReference>
<dbReference type="HAMAP" id="MF_00936">
    <property type="entry name" value="ParC_type1"/>
    <property type="match status" value="1"/>
</dbReference>
<dbReference type="InterPro" id="IPR006691">
    <property type="entry name" value="GyrA/parC_rep"/>
</dbReference>
<organism evidence="10 11">
    <name type="scientific">Azospirillum oleiclasticum</name>
    <dbReference type="NCBI Taxonomy" id="2735135"/>
    <lineage>
        <taxon>Bacteria</taxon>
        <taxon>Pseudomonadati</taxon>
        <taxon>Pseudomonadota</taxon>
        <taxon>Alphaproteobacteria</taxon>
        <taxon>Rhodospirillales</taxon>
        <taxon>Azospirillaceae</taxon>
        <taxon>Azospirillum</taxon>
    </lineage>
</organism>
<feature type="site" description="Transition state stabilizer" evidence="7">
    <location>
        <position position="123"/>
    </location>
</feature>
<accession>A0ABX2T642</accession>
<evidence type="ECO:0000256" key="5">
    <source>
        <dbReference type="ARBA" id="ARBA00023136"/>
    </source>
</evidence>